<gene>
    <name evidence="1" type="ORF">LCGC14_2181740</name>
</gene>
<protein>
    <submittedName>
        <fullName evidence="1">Uncharacterized protein</fullName>
    </submittedName>
</protein>
<sequence>MKKIVERLWATRRLGGWVFQRSQLLDALKKGAVLEYEGIFIGTRELRKLLALMPDEDCLVRANGRLEIENIERVVRTRNGKRRSSFVKPRHSHQWFGLVDKAWVPPGVPQVVAIRPRKY</sequence>
<organism evidence="1">
    <name type="scientific">marine sediment metagenome</name>
    <dbReference type="NCBI Taxonomy" id="412755"/>
    <lineage>
        <taxon>unclassified sequences</taxon>
        <taxon>metagenomes</taxon>
        <taxon>ecological metagenomes</taxon>
    </lineage>
</organism>
<comment type="caution">
    <text evidence="1">The sequence shown here is derived from an EMBL/GenBank/DDBJ whole genome shotgun (WGS) entry which is preliminary data.</text>
</comment>
<accession>A0A0F9DM52</accession>
<proteinExistence type="predicted"/>
<name>A0A0F9DM52_9ZZZZ</name>
<reference evidence="1" key="1">
    <citation type="journal article" date="2015" name="Nature">
        <title>Complex archaea that bridge the gap between prokaryotes and eukaryotes.</title>
        <authorList>
            <person name="Spang A."/>
            <person name="Saw J.H."/>
            <person name="Jorgensen S.L."/>
            <person name="Zaremba-Niedzwiedzka K."/>
            <person name="Martijn J."/>
            <person name="Lind A.E."/>
            <person name="van Eijk R."/>
            <person name="Schleper C."/>
            <person name="Guy L."/>
            <person name="Ettema T.J."/>
        </authorList>
    </citation>
    <scope>NUCLEOTIDE SEQUENCE</scope>
</reference>
<dbReference type="EMBL" id="LAZR01028383">
    <property type="protein sequence ID" value="KKL62783.1"/>
    <property type="molecule type" value="Genomic_DNA"/>
</dbReference>
<evidence type="ECO:0000313" key="1">
    <source>
        <dbReference type="EMBL" id="KKL62783.1"/>
    </source>
</evidence>
<dbReference type="AlphaFoldDB" id="A0A0F9DM52"/>